<evidence type="ECO:0008006" key="3">
    <source>
        <dbReference type="Google" id="ProtNLM"/>
    </source>
</evidence>
<dbReference type="STRING" id="89524.SAMN05444370_13426"/>
<evidence type="ECO:0000313" key="1">
    <source>
        <dbReference type="EMBL" id="SEB03621.1"/>
    </source>
</evidence>
<sequence>MTVVLPAEYGIDPTGVGRVLGLAEMGEIKQELAEEAEQDERLHGGGGPSSSLLDGVFGLFVGAAHAQTAEPWRDEITFTLAPGESAEWKLLMTRGQSAEYRVIVEGGRVNFDLHGHGAGQSITYEKGRGSTGSEGAILAEFDGEHGWFWRNRDDTAVTVALKVRGAYGELVESR</sequence>
<accession>A0A1H4G2S6</accession>
<protein>
    <recommendedName>
        <fullName evidence="3">Transmembrane anchor protein</fullName>
    </recommendedName>
</protein>
<dbReference type="Proteomes" id="UP000198703">
    <property type="component" value="Unassembled WGS sequence"/>
</dbReference>
<keyword evidence="2" id="KW-1185">Reference proteome</keyword>
<gene>
    <name evidence="1" type="ORF">SAMN05444370_13426</name>
</gene>
<dbReference type="AlphaFoldDB" id="A0A1H4G2S6"/>
<dbReference type="RefSeq" id="WP_425441198.1">
    <property type="nucleotide sequence ID" value="NZ_FNQM01000034.1"/>
</dbReference>
<dbReference type="EMBL" id="FNQM01000034">
    <property type="protein sequence ID" value="SEB03621.1"/>
    <property type="molecule type" value="Genomic_DNA"/>
</dbReference>
<name>A0A1H4G2S6_9RHOB</name>
<proteinExistence type="predicted"/>
<organism evidence="1 2">
    <name type="scientific">Rubrimonas cliftonensis</name>
    <dbReference type="NCBI Taxonomy" id="89524"/>
    <lineage>
        <taxon>Bacteria</taxon>
        <taxon>Pseudomonadati</taxon>
        <taxon>Pseudomonadota</taxon>
        <taxon>Alphaproteobacteria</taxon>
        <taxon>Rhodobacterales</taxon>
        <taxon>Paracoccaceae</taxon>
        <taxon>Rubrimonas</taxon>
    </lineage>
</organism>
<reference evidence="1 2" key="1">
    <citation type="submission" date="2016-10" db="EMBL/GenBank/DDBJ databases">
        <authorList>
            <person name="de Groot N.N."/>
        </authorList>
    </citation>
    <scope>NUCLEOTIDE SEQUENCE [LARGE SCALE GENOMIC DNA]</scope>
    <source>
        <strain evidence="1 2">DSM 15345</strain>
    </source>
</reference>
<evidence type="ECO:0000313" key="2">
    <source>
        <dbReference type="Proteomes" id="UP000198703"/>
    </source>
</evidence>